<evidence type="ECO:0000313" key="3">
    <source>
        <dbReference type="Proteomes" id="UP000291101"/>
    </source>
</evidence>
<dbReference type="EMBL" id="SDWV01000010">
    <property type="protein sequence ID" value="RYC10808.1"/>
    <property type="molecule type" value="Genomic_DNA"/>
</dbReference>
<name>A0A4Q2T236_9ACTN</name>
<dbReference type="RefSeq" id="WP_129427001.1">
    <property type="nucleotide sequence ID" value="NZ_SDWV01000010.1"/>
</dbReference>
<dbReference type="InterPro" id="IPR007569">
    <property type="entry name" value="DUF559"/>
</dbReference>
<accession>A0A4Q2T236</accession>
<proteinExistence type="predicted"/>
<dbReference type="InterPro" id="IPR011335">
    <property type="entry name" value="Restrct_endonuc-II-like"/>
</dbReference>
<dbReference type="Pfam" id="PF04480">
    <property type="entry name" value="DUF559"/>
    <property type="match status" value="1"/>
</dbReference>
<evidence type="ECO:0000259" key="1">
    <source>
        <dbReference type="Pfam" id="PF04480"/>
    </source>
</evidence>
<evidence type="ECO:0000313" key="2">
    <source>
        <dbReference type="EMBL" id="RYC10808.1"/>
    </source>
</evidence>
<reference evidence="2 3" key="1">
    <citation type="submission" date="2019-01" db="EMBL/GenBank/DDBJ databases">
        <title>Novel species of Nocardioides.</title>
        <authorList>
            <person name="Liu Q."/>
            <person name="X Y.-H."/>
        </authorList>
    </citation>
    <scope>NUCLEOTIDE SEQUENCE [LARGE SCALE GENOMIC DNA]</scope>
    <source>
        <strain evidence="2 3">HLT2-9</strain>
    </source>
</reference>
<dbReference type="Gene3D" id="3.40.960.10">
    <property type="entry name" value="VSR Endonuclease"/>
    <property type="match status" value="1"/>
</dbReference>
<dbReference type="Proteomes" id="UP000291101">
    <property type="component" value="Unassembled WGS sequence"/>
</dbReference>
<keyword evidence="3" id="KW-1185">Reference proteome</keyword>
<gene>
    <name evidence="2" type="ORF">EUA94_11365</name>
</gene>
<dbReference type="AlphaFoldDB" id="A0A4Q2T236"/>
<dbReference type="SUPFAM" id="SSF52980">
    <property type="entry name" value="Restriction endonuclease-like"/>
    <property type="match status" value="1"/>
</dbReference>
<dbReference type="OrthoDB" id="4310518at2"/>
<sequence length="295" mass="32354">MEIARLMPVLGGVASRQLVVRLTSRRALDEALATGVLVRVARGRYAVRELHQGTELALKVAGHVCLVSAALAHGWKVKVVPPLPQIALPKDRRLDDDTRALMDVRWIDLGNGDVEGLATNAATTLEMCGRRLPFDEALAIADSALRDGFPASRLRSLAAEARGPGSARLRRVAQHADHRAANPFESVLRAIALDVPGLSVEPQVRLRGALALDVRPDLADRTLRIVLEADSFEWHGDRAALRRDARRYDLLGANGWLLLRFAWEDVMHDAEWVRSVLVEATDRRTKALGQPAAQA</sequence>
<protein>
    <submittedName>
        <fullName evidence="2">DUF559 domain-containing protein</fullName>
    </submittedName>
</protein>
<comment type="caution">
    <text evidence="2">The sequence shown here is derived from an EMBL/GenBank/DDBJ whole genome shotgun (WGS) entry which is preliminary data.</text>
</comment>
<feature type="domain" description="DUF559" evidence="1">
    <location>
        <begin position="217"/>
        <end position="274"/>
    </location>
</feature>
<organism evidence="2 3">
    <name type="scientific">Nocardioides zhouii</name>
    <dbReference type="NCBI Taxonomy" id="1168729"/>
    <lineage>
        <taxon>Bacteria</taxon>
        <taxon>Bacillati</taxon>
        <taxon>Actinomycetota</taxon>
        <taxon>Actinomycetes</taxon>
        <taxon>Propionibacteriales</taxon>
        <taxon>Nocardioidaceae</taxon>
        <taxon>Nocardioides</taxon>
    </lineage>
</organism>